<evidence type="ECO:0000256" key="2">
    <source>
        <dbReference type="ARBA" id="ARBA00022475"/>
    </source>
</evidence>
<keyword evidence="3 6" id="KW-0812">Transmembrane</keyword>
<dbReference type="RefSeq" id="WP_134508759.1">
    <property type="nucleotide sequence ID" value="NZ_SOFM01000025.1"/>
</dbReference>
<feature type="transmembrane region" description="Helical" evidence="6">
    <location>
        <begin position="307"/>
        <end position="327"/>
    </location>
</feature>
<sequence length="513" mass="54058">MTNIHSSGSTGASTAAGGLSDKGLRAGSIGLLGATVIGISCIAPAYTLTASLGPTVAAVGTQMPGIFLVGFIPMLLVALGYRELNNAMPDAGTSFTWATRAFGPWIGWMGGWGLIVATVVVLSNLAGVAVDFFYLMLAQLFGNPDLADLASNVVVNVLTCLVFMVAACYVSYRGMETTKAVQYVLVAFQLVVLVWFSVAALVHFGNGTSFDALGFSADWFNPFLAPSFSAFAAGVSLSIFIFWGWDVTLTMNEETKNPKTTPGRAATLTVGIIFALYILVAVAALMFSGVGTGELGLGNEDIQGNVFAALAGPVMGPFAILMSLAVLSSSAASLQSTFVGPARTMLAMGHYKAFPKRFAAISPRYKSPGFATLMAGIVAWVFYAVMRVLSTDVLTDTILTLGMMICFYYGVTAFACVWYFRAEAFTKARAFLLKFLAPLVGGVILAVIFATTLYDSMNPDYGSGSNIGGVGLVFILAMVLFIGGVVLMLLMRRADPAFFQGRTLRKGSSTDHA</sequence>
<dbReference type="Gene3D" id="1.20.1740.10">
    <property type="entry name" value="Amino acid/polyamine transporter I"/>
    <property type="match status" value="1"/>
</dbReference>
<evidence type="ECO:0000256" key="3">
    <source>
        <dbReference type="ARBA" id="ARBA00022692"/>
    </source>
</evidence>
<dbReference type="Proteomes" id="UP000297643">
    <property type="component" value="Unassembled WGS sequence"/>
</dbReference>
<feature type="transmembrane region" description="Helical" evidence="6">
    <location>
        <begin position="466"/>
        <end position="490"/>
    </location>
</feature>
<keyword evidence="5 6" id="KW-0472">Membrane</keyword>
<feature type="transmembrane region" description="Helical" evidence="6">
    <location>
        <begin position="367"/>
        <end position="386"/>
    </location>
</feature>
<comment type="subcellular location">
    <subcellularLocation>
        <location evidence="1">Cell membrane</location>
        <topology evidence="1">Multi-pass membrane protein</topology>
    </subcellularLocation>
</comment>
<feature type="transmembrane region" description="Helical" evidence="6">
    <location>
        <begin position="149"/>
        <end position="172"/>
    </location>
</feature>
<dbReference type="InterPro" id="IPR002293">
    <property type="entry name" value="AA/rel_permease1"/>
</dbReference>
<evidence type="ECO:0000256" key="6">
    <source>
        <dbReference type="SAM" id="Phobius"/>
    </source>
</evidence>
<dbReference type="InterPro" id="IPR050367">
    <property type="entry name" value="APC_superfamily"/>
</dbReference>
<feature type="transmembrane region" description="Helical" evidence="6">
    <location>
        <begin position="398"/>
        <end position="420"/>
    </location>
</feature>
<dbReference type="PANTHER" id="PTHR42770">
    <property type="entry name" value="AMINO ACID TRANSPORTER-RELATED"/>
    <property type="match status" value="1"/>
</dbReference>
<keyword evidence="4 6" id="KW-1133">Transmembrane helix</keyword>
<evidence type="ECO:0000256" key="5">
    <source>
        <dbReference type="ARBA" id="ARBA00023136"/>
    </source>
</evidence>
<feature type="transmembrane region" description="Helical" evidence="6">
    <location>
        <begin position="265"/>
        <end position="287"/>
    </location>
</feature>
<organism evidence="7 8">
    <name type="scientific">Cryobacterium mannosilyticum</name>
    <dbReference type="NCBI Taxonomy" id="1259190"/>
    <lineage>
        <taxon>Bacteria</taxon>
        <taxon>Bacillati</taxon>
        <taxon>Actinomycetota</taxon>
        <taxon>Actinomycetes</taxon>
        <taxon>Micrococcales</taxon>
        <taxon>Microbacteriaceae</taxon>
        <taxon>Cryobacterium</taxon>
    </lineage>
</organism>
<dbReference type="EMBL" id="SOFM01000025">
    <property type="protein sequence ID" value="TFC03847.1"/>
    <property type="molecule type" value="Genomic_DNA"/>
</dbReference>
<dbReference type="Pfam" id="PF13520">
    <property type="entry name" value="AA_permease_2"/>
    <property type="match status" value="1"/>
</dbReference>
<feature type="transmembrane region" description="Helical" evidence="6">
    <location>
        <begin position="432"/>
        <end position="454"/>
    </location>
</feature>
<feature type="transmembrane region" description="Helical" evidence="6">
    <location>
        <begin position="29"/>
        <end position="46"/>
    </location>
</feature>
<dbReference type="GO" id="GO:0022857">
    <property type="term" value="F:transmembrane transporter activity"/>
    <property type="evidence" value="ECO:0007669"/>
    <property type="project" value="InterPro"/>
</dbReference>
<gene>
    <name evidence="7" type="ORF">E3O32_09075</name>
</gene>
<accession>A0A4R8W8P2</accession>
<feature type="transmembrane region" description="Helical" evidence="6">
    <location>
        <begin position="66"/>
        <end position="84"/>
    </location>
</feature>
<feature type="transmembrane region" description="Helical" evidence="6">
    <location>
        <begin position="105"/>
        <end position="137"/>
    </location>
</feature>
<feature type="transmembrane region" description="Helical" evidence="6">
    <location>
        <begin position="224"/>
        <end position="245"/>
    </location>
</feature>
<dbReference type="PANTHER" id="PTHR42770:SF7">
    <property type="entry name" value="MEMBRANE PROTEIN"/>
    <property type="match status" value="1"/>
</dbReference>
<dbReference type="GO" id="GO:0005886">
    <property type="term" value="C:plasma membrane"/>
    <property type="evidence" value="ECO:0007669"/>
    <property type="project" value="UniProtKB-SubCell"/>
</dbReference>
<reference evidence="7 8" key="1">
    <citation type="submission" date="2019-03" db="EMBL/GenBank/DDBJ databases">
        <title>Genomics of glacier-inhabiting Cryobacterium strains.</title>
        <authorList>
            <person name="Liu Q."/>
            <person name="Xin Y.-H."/>
        </authorList>
    </citation>
    <scope>NUCLEOTIDE SEQUENCE [LARGE SCALE GENOMIC DNA]</scope>
    <source>
        <strain evidence="7 8">RHLT2-21</strain>
    </source>
</reference>
<keyword evidence="8" id="KW-1185">Reference proteome</keyword>
<proteinExistence type="predicted"/>
<evidence type="ECO:0000256" key="1">
    <source>
        <dbReference type="ARBA" id="ARBA00004651"/>
    </source>
</evidence>
<dbReference type="PIRSF" id="PIRSF006060">
    <property type="entry name" value="AA_transporter"/>
    <property type="match status" value="1"/>
</dbReference>
<keyword evidence="2" id="KW-1003">Cell membrane</keyword>
<evidence type="ECO:0000256" key="4">
    <source>
        <dbReference type="ARBA" id="ARBA00022989"/>
    </source>
</evidence>
<dbReference type="AlphaFoldDB" id="A0A4R8W8P2"/>
<comment type="caution">
    <text evidence="7">The sequence shown here is derived from an EMBL/GenBank/DDBJ whole genome shotgun (WGS) entry which is preliminary data.</text>
</comment>
<evidence type="ECO:0000313" key="7">
    <source>
        <dbReference type="EMBL" id="TFC03847.1"/>
    </source>
</evidence>
<evidence type="ECO:0000313" key="8">
    <source>
        <dbReference type="Proteomes" id="UP000297643"/>
    </source>
</evidence>
<protein>
    <submittedName>
        <fullName evidence="7">APC family permease</fullName>
    </submittedName>
</protein>
<feature type="transmembrane region" description="Helical" evidence="6">
    <location>
        <begin position="184"/>
        <end position="204"/>
    </location>
</feature>
<name>A0A4R8W8P2_9MICO</name>